<sequence length="58" mass="6432">MVILSPESACEELGGRLEEDADSGTSFCVLRRFKHPDKPEVIVSPLEILRQRPAKPAL</sequence>
<evidence type="ECO:0000313" key="1">
    <source>
        <dbReference type="EMBL" id="GAI25826.1"/>
    </source>
</evidence>
<name>X1N6G8_9ZZZZ</name>
<organism evidence="1">
    <name type="scientific">marine sediment metagenome</name>
    <dbReference type="NCBI Taxonomy" id="412755"/>
    <lineage>
        <taxon>unclassified sequences</taxon>
        <taxon>metagenomes</taxon>
        <taxon>ecological metagenomes</taxon>
    </lineage>
</organism>
<gene>
    <name evidence="1" type="ORF">S06H3_26017</name>
</gene>
<comment type="caution">
    <text evidence="1">The sequence shown here is derived from an EMBL/GenBank/DDBJ whole genome shotgun (WGS) entry which is preliminary data.</text>
</comment>
<dbReference type="EMBL" id="BARV01015012">
    <property type="protein sequence ID" value="GAI25826.1"/>
    <property type="molecule type" value="Genomic_DNA"/>
</dbReference>
<reference evidence="1" key="1">
    <citation type="journal article" date="2014" name="Front. Microbiol.">
        <title>High frequency of phylogenetically diverse reductive dehalogenase-homologous genes in deep subseafloor sedimentary metagenomes.</title>
        <authorList>
            <person name="Kawai M."/>
            <person name="Futagami T."/>
            <person name="Toyoda A."/>
            <person name="Takaki Y."/>
            <person name="Nishi S."/>
            <person name="Hori S."/>
            <person name="Arai W."/>
            <person name="Tsubouchi T."/>
            <person name="Morono Y."/>
            <person name="Uchiyama I."/>
            <person name="Ito T."/>
            <person name="Fujiyama A."/>
            <person name="Inagaki F."/>
            <person name="Takami H."/>
        </authorList>
    </citation>
    <scope>NUCLEOTIDE SEQUENCE</scope>
    <source>
        <strain evidence="1">Expedition CK06-06</strain>
    </source>
</reference>
<proteinExistence type="predicted"/>
<dbReference type="AlphaFoldDB" id="X1N6G8"/>
<accession>X1N6G8</accession>
<protein>
    <submittedName>
        <fullName evidence="1">Uncharacterized protein</fullName>
    </submittedName>
</protein>